<gene>
    <name evidence="9" type="ORF">V6255_09665</name>
</gene>
<dbReference type="Proteomes" id="UP001366060">
    <property type="component" value="Unassembled WGS sequence"/>
</dbReference>
<dbReference type="RefSeq" id="WP_341627962.1">
    <property type="nucleotide sequence ID" value="NZ_JBAKBA010000019.1"/>
</dbReference>
<keyword evidence="10" id="KW-1185">Reference proteome</keyword>
<dbReference type="SMART" id="SM00304">
    <property type="entry name" value="HAMP"/>
    <property type="match status" value="1"/>
</dbReference>
<dbReference type="PRINTS" id="PR00260">
    <property type="entry name" value="CHEMTRNSDUCR"/>
</dbReference>
<dbReference type="InterPro" id="IPR004090">
    <property type="entry name" value="Chemotax_Me-accpt_rcpt"/>
</dbReference>
<dbReference type="Pfam" id="PF00015">
    <property type="entry name" value="MCPsignal"/>
    <property type="match status" value="1"/>
</dbReference>
<protein>
    <submittedName>
        <fullName evidence="9">Methyl-accepting chemotaxis protein</fullName>
    </submittedName>
</protein>
<evidence type="ECO:0000256" key="1">
    <source>
        <dbReference type="ARBA" id="ARBA00004370"/>
    </source>
</evidence>
<dbReference type="InterPro" id="IPR004089">
    <property type="entry name" value="MCPsignal_dom"/>
</dbReference>
<feature type="domain" description="HAMP" evidence="8">
    <location>
        <begin position="205"/>
        <end position="259"/>
    </location>
</feature>
<feature type="transmembrane region" description="Helical" evidence="6">
    <location>
        <begin position="179"/>
        <end position="201"/>
    </location>
</feature>
<evidence type="ECO:0000313" key="9">
    <source>
        <dbReference type="EMBL" id="MEL0659404.1"/>
    </source>
</evidence>
<dbReference type="CDD" id="cd06225">
    <property type="entry name" value="HAMP"/>
    <property type="match status" value="1"/>
</dbReference>
<evidence type="ECO:0000256" key="4">
    <source>
        <dbReference type="PROSITE-ProRule" id="PRU00284"/>
    </source>
</evidence>
<keyword evidence="6" id="KW-0812">Transmembrane</keyword>
<dbReference type="SUPFAM" id="SSF58104">
    <property type="entry name" value="Methyl-accepting chemotaxis protein (MCP) signaling domain"/>
    <property type="match status" value="1"/>
</dbReference>
<dbReference type="EMBL" id="JBAKBA010000019">
    <property type="protein sequence ID" value="MEL0659404.1"/>
    <property type="molecule type" value="Genomic_DNA"/>
</dbReference>
<evidence type="ECO:0000256" key="5">
    <source>
        <dbReference type="SAM" id="Coils"/>
    </source>
</evidence>
<dbReference type="PANTHER" id="PTHR32089">
    <property type="entry name" value="METHYL-ACCEPTING CHEMOTAXIS PROTEIN MCPB"/>
    <property type="match status" value="1"/>
</dbReference>
<evidence type="ECO:0000313" key="10">
    <source>
        <dbReference type="Proteomes" id="UP001366060"/>
    </source>
</evidence>
<dbReference type="CDD" id="cd11386">
    <property type="entry name" value="MCP_signal"/>
    <property type="match status" value="1"/>
</dbReference>
<evidence type="ECO:0000259" key="8">
    <source>
        <dbReference type="PROSITE" id="PS50885"/>
    </source>
</evidence>
<feature type="coiled-coil region" evidence="5">
    <location>
        <begin position="464"/>
        <end position="491"/>
    </location>
</feature>
<comment type="caution">
    <text evidence="9">The sequence shown here is derived from an EMBL/GenBank/DDBJ whole genome shotgun (WGS) entry which is preliminary data.</text>
</comment>
<dbReference type="PROSITE" id="PS50885">
    <property type="entry name" value="HAMP"/>
    <property type="match status" value="1"/>
</dbReference>
<comment type="subcellular location">
    <subcellularLocation>
        <location evidence="1">Membrane</location>
    </subcellularLocation>
</comment>
<reference evidence="9 10" key="1">
    <citation type="submission" date="2024-02" db="EMBL/GenBank/DDBJ databases">
        <title>Bacteria isolated from the canopy kelp, Nereocystis luetkeana.</title>
        <authorList>
            <person name="Pfister C.A."/>
            <person name="Younker I.T."/>
            <person name="Light S.H."/>
        </authorList>
    </citation>
    <scope>NUCLEOTIDE SEQUENCE [LARGE SCALE GENOMIC DNA]</scope>
    <source>
        <strain evidence="9 10">TI.2.07</strain>
    </source>
</reference>
<proteinExistence type="inferred from homology"/>
<organism evidence="9 10">
    <name type="scientific">Psychromonas arctica</name>
    <dbReference type="NCBI Taxonomy" id="168275"/>
    <lineage>
        <taxon>Bacteria</taxon>
        <taxon>Pseudomonadati</taxon>
        <taxon>Pseudomonadota</taxon>
        <taxon>Gammaproteobacteria</taxon>
        <taxon>Alteromonadales</taxon>
        <taxon>Psychromonadaceae</taxon>
        <taxon>Psychromonas</taxon>
    </lineage>
</organism>
<keyword evidence="2 4" id="KW-0807">Transducer</keyword>
<dbReference type="Pfam" id="PF00672">
    <property type="entry name" value="HAMP"/>
    <property type="match status" value="1"/>
</dbReference>
<evidence type="ECO:0000256" key="6">
    <source>
        <dbReference type="SAM" id="Phobius"/>
    </source>
</evidence>
<comment type="similarity">
    <text evidence="3">Belongs to the methyl-accepting chemotaxis (MCP) protein family.</text>
</comment>
<dbReference type="PROSITE" id="PS50111">
    <property type="entry name" value="CHEMOTAXIS_TRANSDUC_2"/>
    <property type="match status" value="1"/>
</dbReference>
<keyword evidence="6" id="KW-1133">Transmembrane helix</keyword>
<dbReference type="PANTHER" id="PTHR32089:SF112">
    <property type="entry name" value="LYSOZYME-LIKE PROTEIN-RELATED"/>
    <property type="match status" value="1"/>
</dbReference>
<name>A0ABU9HBZ8_9GAMM</name>
<evidence type="ECO:0000256" key="2">
    <source>
        <dbReference type="ARBA" id="ARBA00023224"/>
    </source>
</evidence>
<dbReference type="SMART" id="SM00283">
    <property type="entry name" value="MA"/>
    <property type="match status" value="1"/>
</dbReference>
<feature type="domain" description="Methyl-accepting transducer" evidence="7">
    <location>
        <begin position="264"/>
        <end position="500"/>
    </location>
</feature>
<sequence>MMTIRKKMYLALFCLITVLFIQSAFMIYQSNRIHKASILIGETIEPILFKNYELKIAVIQVQQWLTDISATRAQDGLNDGIEVAEENYQIAVKLLSELTLLDDSNAQFYQKMLPTLNNYFATGKRMANAYIEEGPNGGNKIMPEFDDAAAAITDQVESVMEIAKLNSQENLNKQTSDSALIQTSIYLLSGIFLLVLILLYIMTSRGLLKPLDVMTNMADDLANGEGDLTKRLNESKNDELGITAHHINSFIKKTQTVIEAVSETMKDLSNTSDSLQNSAQKTHSAMEMQVKETDQTAAAINQLTATSEEVSQFTIEASNETEAVNEHITTGMDICTSTTVQMAELASKMSSAEDVVKRLGDDSANIGAMLDAISGISEQTNLLALNAAIEAARAGESGRGFAVVADEVRSLAGRSQESAQNIQTIVNRLRENVEEVINVFTVSRDNATNSHSKVEALTLSFGVIAENMKNINQMNAQIATATAEQNQVMSEIEESIVNISSVSHSNKDNIMMVHTTGQTLKTNVNELNKLLEQFKY</sequence>
<dbReference type="InterPro" id="IPR003660">
    <property type="entry name" value="HAMP_dom"/>
</dbReference>
<dbReference type="Gene3D" id="1.10.287.950">
    <property type="entry name" value="Methyl-accepting chemotaxis protein"/>
    <property type="match status" value="1"/>
</dbReference>
<evidence type="ECO:0000259" key="7">
    <source>
        <dbReference type="PROSITE" id="PS50111"/>
    </source>
</evidence>
<evidence type="ECO:0000256" key="3">
    <source>
        <dbReference type="ARBA" id="ARBA00029447"/>
    </source>
</evidence>
<keyword evidence="6" id="KW-0472">Membrane</keyword>
<keyword evidence="5" id="KW-0175">Coiled coil</keyword>
<accession>A0ABU9HBZ8</accession>